<keyword evidence="2" id="KW-1185">Reference proteome</keyword>
<evidence type="ECO:0000313" key="2">
    <source>
        <dbReference type="Proteomes" id="UP001642484"/>
    </source>
</evidence>
<gene>
    <name evidence="1" type="ORF">CCMP2556_LOCUS607</name>
</gene>
<dbReference type="Proteomes" id="UP001642484">
    <property type="component" value="Unassembled WGS sequence"/>
</dbReference>
<organism evidence="1 2">
    <name type="scientific">Durusdinium trenchii</name>
    <dbReference type="NCBI Taxonomy" id="1381693"/>
    <lineage>
        <taxon>Eukaryota</taxon>
        <taxon>Sar</taxon>
        <taxon>Alveolata</taxon>
        <taxon>Dinophyceae</taxon>
        <taxon>Suessiales</taxon>
        <taxon>Symbiodiniaceae</taxon>
        <taxon>Durusdinium</taxon>
    </lineage>
</organism>
<dbReference type="Gene3D" id="2.10.220.10">
    <property type="entry name" value="Hormone Receptor, Insulin-like Growth Factor Receptor 1, Chain A, domain 2"/>
    <property type="match status" value="1"/>
</dbReference>
<reference evidence="1 2" key="1">
    <citation type="submission" date="2024-02" db="EMBL/GenBank/DDBJ databases">
        <authorList>
            <person name="Chen Y."/>
            <person name="Shah S."/>
            <person name="Dougan E. K."/>
            <person name="Thang M."/>
            <person name="Chan C."/>
        </authorList>
    </citation>
    <scope>NUCLEOTIDE SEQUENCE [LARGE SCALE GENOMIC DNA]</scope>
</reference>
<proteinExistence type="predicted"/>
<dbReference type="InterPro" id="IPR009030">
    <property type="entry name" value="Growth_fac_rcpt_cys_sf"/>
</dbReference>
<dbReference type="EMBL" id="CAXAMN010000166">
    <property type="protein sequence ID" value="CAK8986733.1"/>
    <property type="molecule type" value="Genomic_DNA"/>
</dbReference>
<name>A0ABP0HAC2_9DINO</name>
<evidence type="ECO:0000313" key="1">
    <source>
        <dbReference type="EMBL" id="CAK8986733.1"/>
    </source>
</evidence>
<dbReference type="SUPFAM" id="SSF57184">
    <property type="entry name" value="Growth factor receptor domain"/>
    <property type="match status" value="2"/>
</dbReference>
<comment type="caution">
    <text evidence="1">The sequence shown here is derived from an EMBL/GenBank/DDBJ whole genome shotgun (WGS) entry which is preliminary data.</text>
</comment>
<accession>A0ABP0HAC2</accession>
<dbReference type="SMART" id="SM01411">
    <property type="entry name" value="Ephrin_rec_like"/>
    <property type="match status" value="4"/>
</dbReference>
<dbReference type="PANTHER" id="PTHR46967">
    <property type="entry name" value="INSULIN-LIKE GROWTH FACTOR BINDING PROTEIN,N-TERMINAL"/>
    <property type="match status" value="1"/>
</dbReference>
<dbReference type="Gene3D" id="2.10.50.10">
    <property type="entry name" value="Tumor Necrosis Factor Receptor, subunit A, domain 2"/>
    <property type="match status" value="1"/>
</dbReference>
<protein>
    <submittedName>
        <fullName evidence="1">Uncharacterized protein</fullName>
    </submittedName>
</protein>
<sequence>MFPDGCGGSSPGKCEDCLNMPNVTPPSHYFSSRGGPDGLCDLAPCVPDCGVGQYKALCGGTNAGFCHACTTPDPGFFHDGSGGLEDACPRKACEPCEVGFFRSGCDMANSGACVPCTNGPGHGYYYKSSSRLPNQCDFVPCGDCPMGIYRANCGGASEGACVHCTKQTNTYFIGNGGLTDACPTRLCAADEEECEIGQYRQGCGSVDNPSSPGICAKCDDHKINYFWVSNGGVSSRGCKESFCQRCDAGYVRLGCAGTSQGVCAACEYESGYYFLADGGFGERNLTCPRSPCAECPAGYYKHACGADVDHTNPGVCLECPAGKYQSQAYQESCLEAPAGTFATQGARVPSECPEGHYQGSAGMSSCDSCLGGEIQRTGGRAVACTSCPVGQYNDGSQDSCQQCVGNVIKYGSLRAGCTPCPSDSFNDGSSDACQTCSGGYVAVNPETGAMTCIGCPAGYYAASNQCTLCPSDTTSYASSTSCFGCQAGHRPEGGVCTPEPCPTGSSGSNVPAGCTCNNREGWAGSVVPTTRAPYWQSPGCVPLQIRAHAGTSTEVHGIAQGISSSWYRYPCSGSTCETGTGSVTSSDPTCSALMAYAAEENLCSSNR</sequence>
<dbReference type="PANTHER" id="PTHR46967:SF2">
    <property type="entry name" value="SUSHI, VON WILLEBRAND FACTOR TYPE A, EGF AND PENTRAXIN DOMAIN-CONTAINING PROTEIN 1-LIKE"/>
    <property type="match status" value="1"/>
</dbReference>